<organism evidence="2 3">
    <name type="scientific">Clostridium acetobutylicum (strain ATCC 824 / DSM 792 / JCM 1419 / IAM 19013 / LMG 5710 / NBRC 13948 / NRRL B-527 / VKM B-1787 / 2291 / W)</name>
    <dbReference type="NCBI Taxonomy" id="272562"/>
    <lineage>
        <taxon>Bacteria</taxon>
        <taxon>Bacillati</taxon>
        <taxon>Bacillota</taxon>
        <taxon>Clostridia</taxon>
        <taxon>Eubacteriales</taxon>
        <taxon>Clostridiaceae</taxon>
        <taxon>Clostridium</taxon>
    </lineage>
</organism>
<evidence type="ECO:0000256" key="1">
    <source>
        <dbReference type="SAM" id="Phobius"/>
    </source>
</evidence>
<dbReference type="STRING" id="272562.CA_C1528"/>
<protein>
    <submittedName>
        <fullName evidence="2">Predicted membrane protein</fullName>
    </submittedName>
</protein>
<keyword evidence="1" id="KW-0812">Transmembrane</keyword>
<proteinExistence type="predicted"/>
<sequence>MHSLITCILFLFTLWFYLLIYTYKFYYDNVHSSDSINTYKDILLLLYALLLTFIFCNILNFILLLIKYFYVLK</sequence>
<dbReference type="AlphaFoldDB" id="Q97IW2"/>
<feature type="transmembrane region" description="Helical" evidence="1">
    <location>
        <begin position="7"/>
        <end position="26"/>
    </location>
</feature>
<dbReference type="PIR" id="D97088">
    <property type="entry name" value="D97088"/>
</dbReference>
<gene>
    <name evidence="2" type="ordered locus">CA_C1528</name>
</gene>
<dbReference type="HOGENOM" id="CLU_2697975_0_0_9"/>
<keyword evidence="1" id="KW-1133">Transmembrane helix</keyword>
<keyword evidence="3" id="KW-1185">Reference proteome</keyword>
<reference evidence="2 3" key="1">
    <citation type="journal article" date="2001" name="J. Bacteriol.">
        <title>Genome sequence and comparative analysis of the solvent-producing bacterium Clostridium acetobutylicum.</title>
        <authorList>
            <person name="Nolling J."/>
            <person name="Breton G."/>
            <person name="Omelchenko M.V."/>
            <person name="Makarova K.S."/>
            <person name="Zeng Q."/>
            <person name="Gibson R."/>
            <person name="Lee H.M."/>
            <person name="Dubois J."/>
            <person name="Qiu D."/>
            <person name="Hitti J."/>
            <person name="Wolf Y.I."/>
            <person name="Tatusov R.L."/>
            <person name="Sabathe F."/>
            <person name="Doucette-Stamm L."/>
            <person name="Soucaille P."/>
            <person name="Daly M.J."/>
            <person name="Bennett G.N."/>
            <person name="Koonin E.V."/>
            <person name="Smith D.R."/>
        </authorList>
    </citation>
    <scope>NUCLEOTIDE SEQUENCE [LARGE SCALE GENOMIC DNA]</scope>
    <source>
        <strain evidence="3">ATCC 824 / DSM 792 / JCM 1419 / LMG 5710 / VKM B-1787</strain>
    </source>
</reference>
<evidence type="ECO:0000313" key="3">
    <source>
        <dbReference type="Proteomes" id="UP000000814"/>
    </source>
</evidence>
<dbReference type="Proteomes" id="UP000000814">
    <property type="component" value="Chromosome"/>
</dbReference>
<dbReference type="EMBL" id="AE001437">
    <property type="protein sequence ID" value="AAK79495.1"/>
    <property type="molecule type" value="Genomic_DNA"/>
</dbReference>
<keyword evidence="1" id="KW-0472">Membrane</keyword>
<dbReference type="KEGG" id="cac:CA_C1528"/>
<feature type="transmembrane region" description="Helical" evidence="1">
    <location>
        <begin position="46"/>
        <end position="70"/>
    </location>
</feature>
<accession>Q97IW2</accession>
<evidence type="ECO:0000313" key="2">
    <source>
        <dbReference type="EMBL" id="AAK79495.1"/>
    </source>
</evidence>
<name>Q97IW2_CLOAB</name>